<evidence type="ECO:0000313" key="2">
    <source>
        <dbReference type="Proteomes" id="UP000272888"/>
    </source>
</evidence>
<dbReference type="EMBL" id="RAWB01000505">
    <property type="protein sequence ID" value="RKH48356.1"/>
    <property type="molecule type" value="Genomic_DNA"/>
</dbReference>
<keyword evidence="2" id="KW-1185">Reference proteome</keyword>
<dbReference type="InterPro" id="IPR015943">
    <property type="entry name" value="WD40/YVTN_repeat-like_dom_sf"/>
</dbReference>
<gene>
    <name evidence="1" type="ORF">D7V93_33370</name>
</gene>
<reference evidence="2" key="1">
    <citation type="submission" date="2018-09" db="EMBL/GenBank/DDBJ databases">
        <authorList>
            <person name="Livingstone P.G."/>
            <person name="Whitworth D.E."/>
        </authorList>
    </citation>
    <scope>NUCLEOTIDE SEQUENCE [LARGE SCALE GENOMIC DNA]</scope>
    <source>
        <strain evidence="2">CA051B</strain>
    </source>
</reference>
<dbReference type="AlphaFoldDB" id="A0A3A8NVC0"/>
<proteinExistence type="predicted"/>
<name>A0A3A8NVC0_9BACT</name>
<evidence type="ECO:0008006" key="3">
    <source>
        <dbReference type="Google" id="ProtNLM"/>
    </source>
</evidence>
<evidence type="ECO:0000313" key="1">
    <source>
        <dbReference type="EMBL" id="RKH48356.1"/>
    </source>
</evidence>
<dbReference type="SUPFAM" id="SSF82171">
    <property type="entry name" value="DPP6 N-terminal domain-like"/>
    <property type="match status" value="1"/>
</dbReference>
<sequence length="613" mass="64042">MLSTLTALALAATVTNTETVHDLEPFGGHVVACTEGGLELFTPAGRPVRVLTVEDGLPGHFCRALESTGDRLFVATDEGLVSLDTGFRVTPVLDVRWQALPAAEDASTPDYVSRLESLAAVLPPGATYTAFSPRFAGTAEGRLFELGTSRAWALPGPVRFLSDTRDGVDVGTSEGAFSIDGRGRLAAVGTVPTGPLSFSATEHGVHVVGSDGDVRAWGAARSDAAASAPPGATTLTEANNGDTHAQGISRPDAAASIPSGATVLNDRSHGDVRARGIAPSVPAGATVLTGDWAGTRASGVFFRESKGWRRVTPTGQLCGNHITALARHQGRLVVGTFDRGVCWQRTDGRWQTFRTPALPSNQVLGLTSDGQNLYVATTYGLGLHDGKTWTQVAYGGRNPVALGKLSVLGASRVEEGVALVDGRGMSVVTPGSSPLSLVRRLPLPEGWSDHPSVAEGAGRFLWMGSEDRGLLRWDGERWQRFHDGRDLTDNWVTALSTDAEGRAIAGTCQDGFSYFDGARWTRVHTAPGLPSPAIVATALVPGGALVGTLLGASYFDADTGAVHALPRLADPRVYAVLPEGDTALFGTEGGLSLAPWKPSAKPSAKPPAAVSRR</sequence>
<dbReference type="Proteomes" id="UP000272888">
    <property type="component" value="Unassembled WGS sequence"/>
</dbReference>
<protein>
    <recommendedName>
        <fullName evidence="3">WD40 repeat domain-containing protein</fullName>
    </recommendedName>
</protein>
<dbReference type="Gene3D" id="2.130.10.10">
    <property type="entry name" value="YVTN repeat-like/Quinoprotein amine dehydrogenase"/>
    <property type="match status" value="2"/>
</dbReference>
<accession>A0A3A8NVC0</accession>
<organism evidence="1 2">
    <name type="scientific">Corallococcus llansteffanensis</name>
    <dbReference type="NCBI Taxonomy" id="2316731"/>
    <lineage>
        <taxon>Bacteria</taxon>
        <taxon>Pseudomonadati</taxon>
        <taxon>Myxococcota</taxon>
        <taxon>Myxococcia</taxon>
        <taxon>Myxococcales</taxon>
        <taxon>Cystobacterineae</taxon>
        <taxon>Myxococcaceae</taxon>
        <taxon>Corallococcus</taxon>
    </lineage>
</organism>
<comment type="caution">
    <text evidence="1">The sequence shown here is derived from an EMBL/GenBank/DDBJ whole genome shotgun (WGS) entry which is preliminary data.</text>
</comment>